<dbReference type="GO" id="GO:0009653">
    <property type="term" value="P:anatomical structure morphogenesis"/>
    <property type="evidence" value="ECO:0007669"/>
    <property type="project" value="TreeGrafter"/>
</dbReference>
<sequence>MMSLSLPLLLTAAVVGCLADGKVLRPCFERYPNHRLVNVQPYHSEWRMKTEDSCLLFCAQSSTRCRSIVFDSVQHICHYFLDEGVDQAVIAAKMVYLRVAGKECLDEKVDLAASAVEIPPAAPPTLLLPQILETNQLEPTTEEPEFEVPLAEEPTTEATVVDVAPVTEIQEPSSAPEAPKPVVEEPEPVAPAPAPAPTSAPALPEDGISDAELDKQLGQVMQPTQFAGSFGEEEKIANNGVYRDIKGPNENRWQSSVEKVDETKKVTMLSNEEINEKMTRKLEKLKINDPERYAKLMGDDEDLIPAEAMKNQKEEEVEPISKRRMMNAGAKVIQFNENQMDIRRKPASARPQLKMVTISSTSYIQKAKSFADSLKENEDIEESSLQAPRQQVTTECRRDDVPVYVSFENSESAQEEAVDSSQAKSKNQCQRMCEQTNCRSFTFFEKHSQCMLNMQSDGVTLRTSSAGDFSASVTTKFCYPRSFSMFNGCSNFVAFRDYSLEVSAREEFEDLPHGDDAYKGMQLCIELCVLSDKYSCKSATFNPTNGVCRLLADDSMSMPDNFKFFENQDVLYFENGCNSGEAIDLNDRSIERVERKEKREKKLKPAKERPLRRLIVQKIR</sequence>
<dbReference type="EMBL" id="CAJGYM010000060">
    <property type="protein sequence ID" value="CAD6195771.1"/>
    <property type="molecule type" value="Genomic_DNA"/>
</dbReference>
<dbReference type="InterPro" id="IPR003609">
    <property type="entry name" value="Pan_app"/>
</dbReference>
<dbReference type="Pfam" id="PF00024">
    <property type="entry name" value="PAN_1"/>
    <property type="match status" value="3"/>
</dbReference>
<dbReference type="SUPFAM" id="SSF57414">
    <property type="entry name" value="Hairpin loop containing domain-like"/>
    <property type="match status" value="3"/>
</dbReference>
<feature type="compositionally biased region" description="Pro residues" evidence="1">
    <location>
        <begin position="188"/>
        <end position="198"/>
    </location>
</feature>
<feature type="chain" id="PRO_5035753649" description="Apple domain-containing protein" evidence="2">
    <location>
        <begin position="20"/>
        <end position="620"/>
    </location>
</feature>
<dbReference type="PANTHER" id="PTHR47327:SF1">
    <property type="entry name" value="RE15579P"/>
    <property type="match status" value="1"/>
</dbReference>
<feature type="region of interest" description="Disordered" evidence="1">
    <location>
        <begin position="138"/>
        <end position="157"/>
    </location>
</feature>
<dbReference type="PROSITE" id="PS50948">
    <property type="entry name" value="PAN"/>
    <property type="match status" value="3"/>
</dbReference>
<dbReference type="PANTHER" id="PTHR47327">
    <property type="entry name" value="FI18240P1-RELATED"/>
    <property type="match status" value="1"/>
</dbReference>
<evidence type="ECO:0000313" key="4">
    <source>
        <dbReference type="EMBL" id="CAD6195771.1"/>
    </source>
</evidence>
<dbReference type="SMART" id="SM00473">
    <property type="entry name" value="PAN_AP"/>
    <property type="match status" value="3"/>
</dbReference>
<reference evidence="4" key="1">
    <citation type="submission" date="2020-10" db="EMBL/GenBank/DDBJ databases">
        <authorList>
            <person name="Kikuchi T."/>
        </authorList>
    </citation>
    <scope>NUCLEOTIDE SEQUENCE</scope>
    <source>
        <strain evidence="4">NKZ352</strain>
    </source>
</reference>
<keyword evidence="2" id="KW-0732">Signal</keyword>
<evidence type="ECO:0000256" key="2">
    <source>
        <dbReference type="SAM" id="SignalP"/>
    </source>
</evidence>
<evidence type="ECO:0000256" key="1">
    <source>
        <dbReference type="SAM" id="MobiDB-lite"/>
    </source>
</evidence>
<keyword evidence="5" id="KW-1185">Reference proteome</keyword>
<evidence type="ECO:0000313" key="5">
    <source>
        <dbReference type="Proteomes" id="UP000835052"/>
    </source>
</evidence>
<gene>
    <name evidence="4" type="ORF">CAUJ_LOCUS11690</name>
</gene>
<protein>
    <recommendedName>
        <fullName evidence="3">Apple domain-containing protein</fullName>
    </recommendedName>
</protein>
<dbReference type="Proteomes" id="UP000835052">
    <property type="component" value="Unassembled WGS sequence"/>
</dbReference>
<comment type="caution">
    <text evidence="4">The sequence shown here is derived from an EMBL/GenBank/DDBJ whole genome shotgun (WGS) entry which is preliminary data.</text>
</comment>
<proteinExistence type="predicted"/>
<dbReference type="InterPro" id="IPR052774">
    <property type="entry name" value="Celegans_DevNeuronal_Protein"/>
</dbReference>
<feature type="signal peptide" evidence="2">
    <location>
        <begin position="1"/>
        <end position="19"/>
    </location>
</feature>
<dbReference type="AlphaFoldDB" id="A0A8S1HNA9"/>
<feature type="domain" description="Apple" evidence="3">
    <location>
        <begin position="396"/>
        <end position="478"/>
    </location>
</feature>
<name>A0A8S1HNA9_9PELO</name>
<dbReference type="OrthoDB" id="5867217at2759"/>
<accession>A0A8S1HNA9</accession>
<feature type="domain" description="Apple" evidence="3">
    <location>
        <begin position="27"/>
        <end position="104"/>
    </location>
</feature>
<dbReference type="Gene3D" id="3.50.4.10">
    <property type="entry name" value="Hepatocyte Growth Factor"/>
    <property type="match status" value="2"/>
</dbReference>
<organism evidence="4 5">
    <name type="scientific">Caenorhabditis auriculariae</name>
    <dbReference type="NCBI Taxonomy" id="2777116"/>
    <lineage>
        <taxon>Eukaryota</taxon>
        <taxon>Metazoa</taxon>
        <taxon>Ecdysozoa</taxon>
        <taxon>Nematoda</taxon>
        <taxon>Chromadorea</taxon>
        <taxon>Rhabditida</taxon>
        <taxon>Rhabditina</taxon>
        <taxon>Rhabditomorpha</taxon>
        <taxon>Rhabditoidea</taxon>
        <taxon>Rhabditidae</taxon>
        <taxon>Peloderinae</taxon>
        <taxon>Caenorhabditis</taxon>
    </lineage>
</organism>
<evidence type="ECO:0000259" key="3">
    <source>
        <dbReference type="PROSITE" id="PS50948"/>
    </source>
</evidence>
<feature type="domain" description="Apple" evidence="3">
    <location>
        <begin position="489"/>
        <end position="577"/>
    </location>
</feature>
<dbReference type="CDD" id="cd01099">
    <property type="entry name" value="PAN_AP_HGF"/>
    <property type="match status" value="1"/>
</dbReference>
<feature type="region of interest" description="Disordered" evidence="1">
    <location>
        <begin position="170"/>
        <end position="207"/>
    </location>
</feature>